<reference evidence="3 4" key="1">
    <citation type="submission" date="2021-08" db="EMBL/GenBank/DDBJ databases">
        <title>Devosia salina sp. nov., isolated from the South China Sea sediment.</title>
        <authorList>
            <person name="Zhou Z."/>
        </authorList>
    </citation>
    <scope>NUCLEOTIDE SEQUENCE [LARGE SCALE GENOMIC DNA]</scope>
    <source>
        <strain evidence="3 4">SCS-3</strain>
    </source>
</reference>
<dbReference type="CDD" id="cd01038">
    <property type="entry name" value="Endonuclease_DUF559"/>
    <property type="match status" value="1"/>
</dbReference>
<evidence type="ECO:0000313" key="4">
    <source>
        <dbReference type="Proteomes" id="UP000825799"/>
    </source>
</evidence>
<gene>
    <name evidence="3" type="ORF">K1X15_00770</name>
</gene>
<protein>
    <submittedName>
        <fullName evidence="3">Endonuclease domain-containing protein</fullName>
    </submittedName>
</protein>
<sequence length="139" mass="15833">MSRDLARKLRRQFSPPEQAFWRITHSLRQAGWKFRRQHLIGTYYVDFACLHAGLIVEVDGDSHGTEIVQSNDAMRDDYLRGRGFTVMRFGNRDVLHNPEGVFNVLSSYLNTLPASPPPRPSPRGGGSRIEYADGKEDTK</sequence>
<dbReference type="RefSeq" id="WP_220305634.1">
    <property type="nucleotide sequence ID" value="NZ_CP080590.1"/>
</dbReference>
<evidence type="ECO:0000256" key="1">
    <source>
        <dbReference type="SAM" id="MobiDB-lite"/>
    </source>
</evidence>
<dbReference type="InterPro" id="IPR047216">
    <property type="entry name" value="Endonuclease_DUF559_bact"/>
</dbReference>
<keyword evidence="3" id="KW-0540">Nuclease</keyword>
<dbReference type="SUPFAM" id="SSF52980">
    <property type="entry name" value="Restriction endonuclease-like"/>
    <property type="match status" value="1"/>
</dbReference>
<keyword evidence="4" id="KW-1185">Reference proteome</keyword>
<dbReference type="InterPro" id="IPR011335">
    <property type="entry name" value="Restrct_endonuc-II-like"/>
</dbReference>
<dbReference type="InterPro" id="IPR007569">
    <property type="entry name" value="DUF559"/>
</dbReference>
<dbReference type="Gene3D" id="3.40.960.10">
    <property type="entry name" value="VSR Endonuclease"/>
    <property type="match status" value="1"/>
</dbReference>
<evidence type="ECO:0000259" key="2">
    <source>
        <dbReference type="Pfam" id="PF04480"/>
    </source>
</evidence>
<feature type="domain" description="DUF559" evidence="2">
    <location>
        <begin position="3"/>
        <end position="105"/>
    </location>
</feature>
<organism evidence="3 4">
    <name type="scientific">Devosia salina</name>
    <dbReference type="NCBI Taxonomy" id="2860336"/>
    <lineage>
        <taxon>Bacteria</taxon>
        <taxon>Pseudomonadati</taxon>
        <taxon>Pseudomonadota</taxon>
        <taxon>Alphaproteobacteria</taxon>
        <taxon>Hyphomicrobiales</taxon>
        <taxon>Devosiaceae</taxon>
        <taxon>Devosia</taxon>
    </lineage>
</organism>
<dbReference type="Pfam" id="PF04480">
    <property type="entry name" value="DUF559"/>
    <property type="match status" value="1"/>
</dbReference>
<dbReference type="PANTHER" id="PTHR38590:SF1">
    <property type="entry name" value="BLL0828 PROTEIN"/>
    <property type="match status" value="1"/>
</dbReference>
<keyword evidence="3" id="KW-0378">Hydrolase</keyword>
<name>A0ABX8WER4_9HYPH</name>
<accession>A0ABX8WER4</accession>
<dbReference type="Proteomes" id="UP000825799">
    <property type="component" value="Chromosome"/>
</dbReference>
<keyword evidence="3" id="KW-0255">Endonuclease</keyword>
<proteinExistence type="predicted"/>
<evidence type="ECO:0000313" key="3">
    <source>
        <dbReference type="EMBL" id="QYO77172.1"/>
    </source>
</evidence>
<dbReference type="EMBL" id="CP080590">
    <property type="protein sequence ID" value="QYO77172.1"/>
    <property type="molecule type" value="Genomic_DNA"/>
</dbReference>
<dbReference type="PANTHER" id="PTHR38590">
    <property type="entry name" value="BLL0828 PROTEIN"/>
    <property type="match status" value="1"/>
</dbReference>
<feature type="compositionally biased region" description="Basic and acidic residues" evidence="1">
    <location>
        <begin position="130"/>
        <end position="139"/>
    </location>
</feature>
<feature type="region of interest" description="Disordered" evidence="1">
    <location>
        <begin position="113"/>
        <end position="139"/>
    </location>
</feature>
<dbReference type="GO" id="GO:0004519">
    <property type="term" value="F:endonuclease activity"/>
    <property type="evidence" value="ECO:0007669"/>
    <property type="project" value="UniProtKB-KW"/>
</dbReference>